<dbReference type="Gene3D" id="3.90.550.10">
    <property type="entry name" value="Spore Coat Polysaccharide Biosynthesis Protein SpsA, Chain A"/>
    <property type="match status" value="1"/>
</dbReference>
<accession>A0ABX6TST6</accession>
<evidence type="ECO:0000313" key="3">
    <source>
        <dbReference type="Proteomes" id="UP000516439"/>
    </source>
</evidence>
<evidence type="ECO:0000259" key="1">
    <source>
        <dbReference type="Pfam" id="PF00535"/>
    </source>
</evidence>
<keyword evidence="3" id="KW-1185">Reference proteome</keyword>
<protein>
    <submittedName>
        <fullName evidence="2">Glycosyltransferase family 2 protein</fullName>
    </submittedName>
</protein>
<dbReference type="Gene3D" id="3.40.50.2000">
    <property type="entry name" value="Glycogen Phosphorylase B"/>
    <property type="match status" value="1"/>
</dbReference>
<reference evidence="2 3" key="1">
    <citation type="submission" date="2020-09" db="EMBL/GenBank/DDBJ databases">
        <title>Pedobacter sp. SW-16 isolated from soil near Yeocheon.</title>
        <authorList>
            <person name="Im H.S."/>
            <person name="Joung Y."/>
            <person name="Lee S.-S."/>
        </authorList>
    </citation>
    <scope>NUCLEOTIDE SEQUENCE [LARGE SCALE GENOMIC DNA]</scope>
    <source>
        <strain evidence="2 3">SW-16</strain>
    </source>
</reference>
<evidence type="ECO:0000313" key="2">
    <source>
        <dbReference type="EMBL" id="QNR86775.1"/>
    </source>
</evidence>
<gene>
    <name evidence="2" type="ORF">H9N25_10500</name>
</gene>
<feature type="domain" description="Glycosyltransferase 2-like" evidence="1">
    <location>
        <begin position="15"/>
        <end position="142"/>
    </location>
</feature>
<sequence>MKTTESKKGFYSGITVIMPTYNQSFYIKAAISSLKAQNFNQFELIIINDGSTDDSDAVIQMLLNEVKDVRYLKNADNKGLGACLNKGIKLAKYGLIAYLPSDDIYYPNHLSTMYDALLGNIGAVASFSGIKYNYSDNSYFSRAAVSNGSQNDPPLQLVQVLHKKNDVRWKERREIVTDSLSLMFWKELKAKGDFVPTKLITAEWVSHAKQRHKLINEFYGGNIFIYKNHYGVRDKLRFLSAGGFSIDEHSAFAEVKGKDEKKASTNPLKILIVGELAYNADRIRALEDRGHKLYGLWIEKPYYYNTIGPIPFCNVEDIPYSGYKERINEIKPDVIYALLNNVAVDLAHEVLMSGLDIPFIWHFKEGPFFCREMGIWDKLADLYTKSDGQIYINEETKTWFSLFFSPERSKTMLLDGDLPSERYFKNRRSKKLSALDGEVHTVIPGRPFGLTPLDISVLSSQKIHIHLYGNHEKTYRNWLRDIPESAKRYLHLHPNCEASNWTAELSKYDAGWLHVSDSNNFGDLLRCEWPDLNYPARMNTLAAAGLPMIQRNNAVHTVASQNLTKCLGIGLFFSTYAELAEKLNDRNMISKMQNKCWAKRKVFSFEFHVDNLLIFFDEVITDHKNRTQTLPR</sequence>
<dbReference type="InterPro" id="IPR029044">
    <property type="entry name" value="Nucleotide-diphossugar_trans"/>
</dbReference>
<dbReference type="EMBL" id="CP061171">
    <property type="protein sequence ID" value="QNR86775.1"/>
    <property type="molecule type" value="Genomic_DNA"/>
</dbReference>
<dbReference type="InterPro" id="IPR001173">
    <property type="entry name" value="Glyco_trans_2-like"/>
</dbReference>
<name>A0ABX6TST6_9SPHI</name>
<dbReference type="SUPFAM" id="SSF53448">
    <property type="entry name" value="Nucleotide-diphospho-sugar transferases"/>
    <property type="match status" value="1"/>
</dbReference>
<organism evidence="2 3">
    <name type="scientific">Pedobacter riviphilus</name>
    <dbReference type="NCBI Taxonomy" id="2766984"/>
    <lineage>
        <taxon>Bacteria</taxon>
        <taxon>Pseudomonadati</taxon>
        <taxon>Bacteroidota</taxon>
        <taxon>Sphingobacteriia</taxon>
        <taxon>Sphingobacteriales</taxon>
        <taxon>Sphingobacteriaceae</taxon>
        <taxon>Pedobacter</taxon>
    </lineage>
</organism>
<dbReference type="PANTHER" id="PTHR43685:SF11">
    <property type="entry name" value="GLYCOSYLTRANSFERASE TAGX-RELATED"/>
    <property type="match status" value="1"/>
</dbReference>
<proteinExistence type="predicted"/>
<dbReference type="PANTHER" id="PTHR43685">
    <property type="entry name" value="GLYCOSYLTRANSFERASE"/>
    <property type="match status" value="1"/>
</dbReference>
<dbReference type="CDD" id="cd00761">
    <property type="entry name" value="Glyco_tranf_GTA_type"/>
    <property type="match status" value="1"/>
</dbReference>
<dbReference type="Proteomes" id="UP000516439">
    <property type="component" value="Chromosome"/>
</dbReference>
<dbReference type="InterPro" id="IPR050834">
    <property type="entry name" value="Glycosyltransf_2"/>
</dbReference>
<dbReference type="Pfam" id="PF00535">
    <property type="entry name" value="Glycos_transf_2"/>
    <property type="match status" value="1"/>
</dbReference>
<dbReference type="RefSeq" id="WP_190328853.1">
    <property type="nucleotide sequence ID" value="NZ_CP061171.1"/>
</dbReference>